<sequence>MYMSMIEFISGISWHKPRLTTNLCTHSPKSTAPRSPHAARTDSNATPSASMPSTCILRNTSTAFSGRFICAYPPITVVHDTTFRSGIASNSSRAWAWSPAFT</sequence>
<dbReference type="EMBL" id="BT054657">
    <property type="protein sequence ID" value="ACL53264.1"/>
    <property type="molecule type" value="mRNA"/>
</dbReference>
<reference evidence="2" key="2">
    <citation type="submission" date="2012-06" db="EMBL/GenBank/DDBJ databases">
        <authorList>
            <person name="Yu Y."/>
            <person name="Currie J."/>
            <person name="Lomeli R."/>
            <person name="Angelova A."/>
            <person name="Collura K."/>
            <person name="Wissotski M."/>
            <person name="Campos D."/>
            <person name="Kudrna D."/>
            <person name="Golser W."/>
            <person name="Ashely E."/>
            <person name="Descour A."/>
            <person name="Fernandes J."/>
            <person name="Soderlund C."/>
            <person name="Walbot V."/>
        </authorList>
    </citation>
    <scope>NUCLEOTIDE SEQUENCE</scope>
    <source>
        <strain evidence="2">B73</strain>
    </source>
</reference>
<name>B7ZZB5_MAIZE</name>
<reference evidence="2" key="1">
    <citation type="journal article" date="2009" name="PLoS Genet.">
        <title>Sequencing, mapping, and analysis of 27,455 maize full-length cDNAs.</title>
        <authorList>
            <person name="Soderlund C."/>
            <person name="Descour A."/>
            <person name="Kudrna D."/>
            <person name="Bomhoff M."/>
            <person name="Boyd L."/>
            <person name="Currie J."/>
            <person name="Angelova A."/>
            <person name="Collura K."/>
            <person name="Wissotski M."/>
            <person name="Ashley E."/>
            <person name="Morrow D."/>
            <person name="Fernandes J."/>
            <person name="Walbot V."/>
            <person name="Yu Y."/>
        </authorList>
    </citation>
    <scope>NUCLEOTIDE SEQUENCE</scope>
    <source>
        <strain evidence="2">B73</strain>
    </source>
</reference>
<accession>B7ZZB5</accession>
<evidence type="ECO:0000256" key="1">
    <source>
        <dbReference type="SAM" id="MobiDB-lite"/>
    </source>
</evidence>
<feature type="region of interest" description="Disordered" evidence="1">
    <location>
        <begin position="25"/>
        <end position="51"/>
    </location>
</feature>
<protein>
    <submittedName>
        <fullName evidence="2">Uncharacterized protein</fullName>
    </submittedName>
</protein>
<evidence type="ECO:0000313" key="2">
    <source>
        <dbReference type="EMBL" id="ACL53264.1"/>
    </source>
</evidence>
<dbReference type="AlphaFoldDB" id="B7ZZB5"/>
<organism evidence="2">
    <name type="scientific">Zea mays</name>
    <name type="common">Maize</name>
    <dbReference type="NCBI Taxonomy" id="4577"/>
    <lineage>
        <taxon>Eukaryota</taxon>
        <taxon>Viridiplantae</taxon>
        <taxon>Streptophyta</taxon>
        <taxon>Embryophyta</taxon>
        <taxon>Tracheophyta</taxon>
        <taxon>Spermatophyta</taxon>
        <taxon>Magnoliopsida</taxon>
        <taxon>Liliopsida</taxon>
        <taxon>Poales</taxon>
        <taxon>Poaceae</taxon>
        <taxon>PACMAD clade</taxon>
        <taxon>Panicoideae</taxon>
        <taxon>Andropogonodae</taxon>
        <taxon>Andropogoneae</taxon>
        <taxon>Tripsacinae</taxon>
        <taxon>Zea</taxon>
    </lineage>
</organism>
<proteinExistence type="evidence at transcript level"/>
<feature type="compositionally biased region" description="Polar residues" evidence="1">
    <location>
        <begin position="41"/>
        <end position="51"/>
    </location>
</feature>